<evidence type="ECO:0000313" key="2">
    <source>
        <dbReference type="EMBL" id="TCS96415.1"/>
    </source>
</evidence>
<feature type="domain" description="SGNH hydrolase-type esterase" evidence="1">
    <location>
        <begin position="9"/>
        <end position="206"/>
    </location>
</feature>
<comment type="caution">
    <text evidence="2">The sequence shown here is derived from an EMBL/GenBank/DDBJ whole genome shotgun (WGS) entry which is preliminary data.</text>
</comment>
<dbReference type="RefSeq" id="WP_131922837.1">
    <property type="nucleotide sequence ID" value="NZ_SMAG01000001.1"/>
</dbReference>
<dbReference type="Pfam" id="PF13472">
    <property type="entry name" value="Lipase_GDSL_2"/>
    <property type="match status" value="1"/>
</dbReference>
<dbReference type="InterPro" id="IPR036514">
    <property type="entry name" value="SGNH_hydro_sf"/>
</dbReference>
<reference evidence="2 3" key="1">
    <citation type="submission" date="2019-03" db="EMBL/GenBank/DDBJ databases">
        <title>Genomic Encyclopedia of Type Strains, Phase IV (KMG-IV): sequencing the most valuable type-strain genomes for metagenomic binning, comparative biology and taxonomic classification.</title>
        <authorList>
            <person name="Goeker M."/>
        </authorList>
    </citation>
    <scope>NUCLEOTIDE SEQUENCE [LARGE SCALE GENOMIC DNA]</scope>
    <source>
        <strain evidence="2 3">DSM 45707</strain>
    </source>
</reference>
<dbReference type="Gene3D" id="3.40.50.1110">
    <property type="entry name" value="SGNH hydrolase"/>
    <property type="match status" value="1"/>
</dbReference>
<sequence>MNHSVYYIALGDSITFGTGALMRQGYAILIANQLRKTYPYVYFTNISRKGLTSQGLTSIIQNPRLQAFLQQAQLITLLIGGNDLNHAYLKYLITGNKLEINKALSIYSLQFNNLLQWLGTYTSAKIYSFTLYNPFPNEPLSNQIISTLNLIIIKHSKRWNVTVVDLNKPFMNQQAKYIAGYRTGRFNDFIPFIQQNPIHPNTLGHHKIAQLFWDHYSSDLK</sequence>
<organism evidence="2 3">
    <name type="scientific">Hazenella coriacea</name>
    <dbReference type="NCBI Taxonomy" id="1179467"/>
    <lineage>
        <taxon>Bacteria</taxon>
        <taxon>Bacillati</taxon>
        <taxon>Bacillota</taxon>
        <taxon>Bacilli</taxon>
        <taxon>Bacillales</taxon>
        <taxon>Thermoactinomycetaceae</taxon>
        <taxon>Hazenella</taxon>
    </lineage>
</organism>
<dbReference type="OrthoDB" id="26855at2"/>
<dbReference type="SUPFAM" id="SSF52266">
    <property type="entry name" value="SGNH hydrolase"/>
    <property type="match status" value="1"/>
</dbReference>
<keyword evidence="3" id="KW-1185">Reference proteome</keyword>
<dbReference type="PANTHER" id="PTHR30383:SF5">
    <property type="entry name" value="SGNH HYDROLASE-TYPE ESTERASE DOMAIN-CONTAINING PROTEIN"/>
    <property type="match status" value="1"/>
</dbReference>
<evidence type="ECO:0000259" key="1">
    <source>
        <dbReference type="Pfam" id="PF13472"/>
    </source>
</evidence>
<dbReference type="GO" id="GO:0004622">
    <property type="term" value="F:phosphatidylcholine lysophospholipase activity"/>
    <property type="evidence" value="ECO:0007669"/>
    <property type="project" value="TreeGrafter"/>
</dbReference>
<dbReference type="PANTHER" id="PTHR30383">
    <property type="entry name" value="THIOESTERASE 1/PROTEASE 1/LYSOPHOSPHOLIPASE L1"/>
    <property type="match status" value="1"/>
</dbReference>
<gene>
    <name evidence="2" type="ORF">EDD58_10146</name>
</gene>
<evidence type="ECO:0000313" key="3">
    <source>
        <dbReference type="Proteomes" id="UP000294937"/>
    </source>
</evidence>
<dbReference type="AlphaFoldDB" id="A0A4R3LB56"/>
<dbReference type="Proteomes" id="UP000294937">
    <property type="component" value="Unassembled WGS sequence"/>
</dbReference>
<accession>A0A4R3LB56</accession>
<proteinExistence type="predicted"/>
<dbReference type="EMBL" id="SMAG01000001">
    <property type="protein sequence ID" value="TCS96415.1"/>
    <property type="molecule type" value="Genomic_DNA"/>
</dbReference>
<name>A0A4R3LB56_9BACL</name>
<dbReference type="InterPro" id="IPR051532">
    <property type="entry name" value="Ester_Hydrolysis_Enzymes"/>
</dbReference>
<protein>
    <submittedName>
        <fullName evidence="2">Lysophospholipase L1-like esterase</fullName>
    </submittedName>
</protein>
<dbReference type="InterPro" id="IPR013830">
    <property type="entry name" value="SGNH_hydro"/>
</dbReference>